<comment type="caution">
    <text evidence="7">The sequence shown here is derived from an EMBL/GenBank/DDBJ whole genome shotgun (WGS) entry which is preliminary data.</text>
</comment>
<feature type="compositionally biased region" description="Acidic residues" evidence="5">
    <location>
        <begin position="48"/>
        <end position="58"/>
    </location>
</feature>
<dbReference type="Gene3D" id="3.40.50.300">
    <property type="entry name" value="P-loop containing nucleotide triphosphate hydrolases"/>
    <property type="match status" value="2"/>
</dbReference>
<organism evidence="7 8">
    <name type="scientific">Cephalotrichum gorgonifer</name>
    <dbReference type="NCBI Taxonomy" id="2041049"/>
    <lineage>
        <taxon>Eukaryota</taxon>
        <taxon>Fungi</taxon>
        <taxon>Dikarya</taxon>
        <taxon>Ascomycota</taxon>
        <taxon>Pezizomycotina</taxon>
        <taxon>Sordariomycetes</taxon>
        <taxon>Hypocreomycetidae</taxon>
        <taxon>Microascales</taxon>
        <taxon>Microascaceae</taxon>
        <taxon>Cephalotrichum</taxon>
    </lineage>
</organism>
<dbReference type="PANTHER" id="PTHR45916">
    <property type="entry name" value="STRUCTURAL MAINTENANCE OF CHROMOSOMES PROTEIN 5"/>
    <property type="match status" value="1"/>
</dbReference>
<feature type="coiled-coil region" evidence="4">
    <location>
        <begin position="721"/>
        <end position="779"/>
    </location>
</feature>
<keyword evidence="8" id="KW-1185">Reference proteome</keyword>
<feature type="region of interest" description="Disordered" evidence="5">
    <location>
        <begin position="1"/>
        <end position="84"/>
    </location>
</feature>
<sequence>MAPGASRRGKRRAADDSEESDQGTQPTPGDYDSESSRRSQPRRRVDATDSETASDEEAVPAPRPSQPNGTQRRPAKQKDGEFKPGSVVRVTVQDFCAYTRAEFRPGPYLNMVIGPNGTGKSTLVNAICLGLGFPPKLLNRADAVSEFIKHGKPSAFVEIELKCQPHDTSNYIIRLKIRRENNSSKFWLDSKEVSQKTIQALVTKELNIQVDNLCQFLPQDRVAAFAGLGEIELLDEMLRAAAPVDVIMGHARLKELYKDLAGVQKQVRENAERLEAHQNTKRNMQADVDRVKDREAAQHRVELLRAALTATKYTEATTRYKAAKEERIRAAARVKRLEEANEPSLREVKKRKAYRDKVAAAVQYRKQLVGDAERAADRLRAAARDADDEVQRRDTAISAQLESYKTKKSAVAEIRRKITGLETLQKNEPPSFDSAEWNMKIRSQQHVERDLQDQIDDLKLKDKAIDQSLRQKEAEGRRLKEQAEELKTREGQQVVLLRKIDPDAAKAWEWLQNHKDEFEKEVFGPPLLTCSVKDARFADHVQVMLQRKDVVCFTAQTKADQAKLSQQFIREMGLSVSLRTFNGSLDEFRPPVRPQDFGFDGFAIDFLEGPPLLLAQFCSVAMLHKSGVSLNELSDSEYQKLDAQEYINSWASGRTFYKRIHRREYGDAGKSTNSRDIPAGNFWKDQPVDSAETLEIHDRRVRAKTEHSELMDQQKMLRAEIKGIVQQQEEARAQLDELKQQKNVLQAQYTRWRGLPIKIETATRDLERALGEMREARRVSNRLVESRNEANAQYLRAALKHSKHLTTIREAQGAWLEAAVRLVEANSDVHGLEQRASTIIKQCELERVKAQAAMAASQEYHAEATRLRTEIAALRAEHGDEFTELARERTPVDVQNEIAAEEERLGMISAVPQNTLAKYDQTVAAIAKLEKQVEKTRGKIEAVTSEIEELRRKWEPKVDGLVAKVTEAFSYNFEQIGCAGEVRLHKDEDFDKWALHVMVSYRPHEGLIRLTATRQSGGERTVATAFFLLALQGSAQAPFRVVDEINQGMDPRNERMVHNRMVEIACKEHGSQYFLVTPKLLTGLRYDEGMTVLCVASGTHMPEDTQKLNFKRCLEVQKGVMAGVRA</sequence>
<dbReference type="PANTHER" id="PTHR45916:SF1">
    <property type="entry name" value="STRUCTURAL MAINTENANCE OF CHROMOSOMES PROTEIN 5"/>
    <property type="match status" value="1"/>
</dbReference>
<dbReference type="GO" id="GO:0030915">
    <property type="term" value="C:Smc5-Smc6 complex"/>
    <property type="evidence" value="ECO:0007669"/>
    <property type="project" value="TreeGrafter"/>
</dbReference>
<dbReference type="Pfam" id="PF02463">
    <property type="entry name" value="SMC_N"/>
    <property type="match status" value="1"/>
</dbReference>
<dbReference type="Proteomes" id="UP001187682">
    <property type="component" value="Unassembled WGS sequence"/>
</dbReference>
<dbReference type="InterPro" id="IPR027417">
    <property type="entry name" value="P-loop_NTPase"/>
</dbReference>
<feature type="coiled-coil region" evidence="4">
    <location>
        <begin position="441"/>
        <end position="489"/>
    </location>
</feature>
<feature type="coiled-coil region" evidence="4">
    <location>
        <begin position="919"/>
        <end position="953"/>
    </location>
</feature>
<evidence type="ECO:0000313" key="8">
    <source>
        <dbReference type="Proteomes" id="UP001187682"/>
    </source>
</evidence>
<evidence type="ECO:0000256" key="3">
    <source>
        <dbReference type="ARBA" id="ARBA00023054"/>
    </source>
</evidence>
<feature type="coiled-coil region" evidence="4">
    <location>
        <begin position="267"/>
        <end position="294"/>
    </location>
</feature>
<dbReference type="InterPro" id="IPR003395">
    <property type="entry name" value="RecF/RecN/SMC_N"/>
</dbReference>
<evidence type="ECO:0000256" key="1">
    <source>
        <dbReference type="ARBA" id="ARBA00010171"/>
    </source>
</evidence>
<accession>A0AAE8MTS2</accession>
<name>A0AAE8MTS2_9PEZI</name>
<dbReference type="GO" id="GO:0005634">
    <property type="term" value="C:nucleus"/>
    <property type="evidence" value="ECO:0007669"/>
    <property type="project" value="TreeGrafter"/>
</dbReference>
<evidence type="ECO:0000256" key="2">
    <source>
        <dbReference type="ARBA" id="ARBA00018687"/>
    </source>
</evidence>
<proteinExistence type="inferred from homology"/>
<comment type="similarity">
    <text evidence="1">Belongs to the SMC family. SMC5 subfamily.</text>
</comment>
<keyword evidence="3 4" id="KW-0175">Coiled coil</keyword>
<dbReference type="AlphaFoldDB" id="A0AAE8MTS2"/>
<evidence type="ECO:0000259" key="6">
    <source>
        <dbReference type="Pfam" id="PF02463"/>
    </source>
</evidence>
<protein>
    <recommendedName>
        <fullName evidence="2">Structural maintenance of chromosomes protein 5</fullName>
    </recommendedName>
</protein>
<dbReference type="GO" id="GO:0003697">
    <property type="term" value="F:single-stranded DNA binding"/>
    <property type="evidence" value="ECO:0007669"/>
    <property type="project" value="TreeGrafter"/>
</dbReference>
<reference evidence="7" key="1">
    <citation type="submission" date="2018-03" db="EMBL/GenBank/DDBJ databases">
        <authorList>
            <person name="Guldener U."/>
        </authorList>
    </citation>
    <scope>NUCLEOTIDE SEQUENCE</scope>
</reference>
<evidence type="ECO:0000256" key="5">
    <source>
        <dbReference type="SAM" id="MobiDB-lite"/>
    </source>
</evidence>
<dbReference type="GO" id="GO:0000724">
    <property type="term" value="P:double-strand break repair via homologous recombination"/>
    <property type="evidence" value="ECO:0007669"/>
    <property type="project" value="TreeGrafter"/>
</dbReference>
<evidence type="ECO:0000313" key="7">
    <source>
        <dbReference type="EMBL" id="SPO00005.1"/>
    </source>
</evidence>
<feature type="domain" description="RecF/RecN/SMC N-terminal" evidence="6">
    <location>
        <begin position="87"/>
        <end position="1077"/>
    </location>
</feature>
<gene>
    <name evidence="7" type="ORF">DNG_02857</name>
</gene>
<dbReference type="SUPFAM" id="SSF52540">
    <property type="entry name" value="P-loop containing nucleoside triphosphate hydrolases"/>
    <property type="match status" value="1"/>
</dbReference>
<dbReference type="EMBL" id="ONZQ02000003">
    <property type="protein sequence ID" value="SPO00005.1"/>
    <property type="molecule type" value="Genomic_DNA"/>
</dbReference>
<evidence type="ECO:0000256" key="4">
    <source>
        <dbReference type="SAM" id="Coils"/>
    </source>
</evidence>